<dbReference type="InterPro" id="IPR012902">
    <property type="entry name" value="N_methyl_site"/>
</dbReference>
<proteinExistence type="inferred from homology"/>
<evidence type="ECO:0000313" key="14">
    <source>
        <dbReference type="Proteomes" id="UP000594778"/>
    </source>
</evidence>
<comment type="similarity">
    <text evidence="9">Belongs to the GSP H family.</text>
</comment>
<evidence type="ECO:0000256" key="2">
    <source>
        <dbReference type="ARBA" id="ARBA00021549"/>
    </source>
</evidence>
<keyword evidence="4" id="KW-0488">Methylation</keyword>
<gene>
    <name evidence="13" type="ORF">I6G66_04240</name>
</gene>
<evidence type="ECO:0000259" key="12">
    <source>
        <dbReference type="Pfam" id="PF12019"/>
    </source>
</evidence>
<comment type="subcellular location">
    <subcellularLocation>
        <location evidence="1">Cell inner membrane</location>
        <topology evidence="1">Single-pass membrane protein</topology>
    </subcellularLocation>
</comment>
<feature type="domain" description="General secretion pathway GspH" evidence="12">
    <location>
        <begin position="54"/>
        <end position="178"/>
    </location>
</feature>
<evidence type="ECO:0000256" key="9">
    <source>
        <dbReference type="ARBA" id="ARBA00025772"/>
    </source>
</evidence>
<evidence type="ECO:0000256" key="4">
    <source>
        <dbReference type="ARBA" id="ARBA00022481"/>
    </source>
</evidence>
<evidence type="ECO:0000256" key="3">
    <source>
        <dbReference type="ARBA" id="ARBA00022475"/>
    </source>
</evidence>
<dbReference type="RefSeq" id="WP_183018131.1">
    <property type="nucleotide sequence ID" value="NZ_CP065668.1"/>
</dbReference>
<evidence type="ECO:0000256" key="8">
    <source>
        <dbReference type="ARBA" id="ARBA00023136"/>
    </source>
</evidence>
<reference evidence="13 14" key="1">
    <citation type="submission" date="2020-12" db="EMBL/GenBank/DDBJ databases">
        <title>FDA dAtabase for Regulatory Grade micrObial Sequences (FDA-ARGOS): Supporting development and validation of Infectious Disease Dx tests.</title>
        <authorList>
            <person name="Sproer C."/>
            <person name="Gronow S."/>
            <person name="Severitt S."/>
            <person name="Schroder I."/>
            <person name="Tallon L."/>
            <person name="Sadzewicz L."/>
            <person name="Zhao X."/>
            <person name="Boylan J."/>
            <person name="Ott S."/>
            <person name="Bowen H."/>
            <person name="Vavikolanu K."/>
            <person name="Mehta A."/>
            <person name="Aluvathingal J."/>
            <person name="Nadendla S."/>
            <person name="Lowell S."/>
            <person name="Myers T."/>
            <person name="Yan Y."/>
            <person name="Sichtig H."/>
        </authorList>
    </citation>
    <scope>NUCLEOTIDE SEQUENCE [LARGE SCALE GENOMIC DNA]</scope>
    <source>
        <strain evidence="13 14">FDAARGOS_909</strain>
    </source>
</reference>
<keyword evidence="8 11" id="KW-0472">Membrane</keyword>
<keyword evidence="3" id="KW-1003">Cell membrane</keyword>
<dbReference type="GO" id="GO:0005886">
    <property type="term" value="C:plasma membrane"/>
    <property type="evidence" value="ECO:0007669"/>
    <property type="project" value="UniProtKB-SubCell"/>
</dbReference>
<dbReference type="PROSITE" id="PS00409">
    <property type="entry name" value="PROKAR_NTER_METHYL"/>
    <property type="match status" value="1"/>
</dbReference>
<dbReference type="Proteomes" id="UP000594778">
    <property type="component" value="Chromosome"/>
</dbReference>
<dbReference type="Pfam" id="PF12019">
    <property type="entry name" value="GspH"/>
    <property type="match status" value="1"/>
</dbReference>
<evidence type="ECO:0000256" key="6">
    <source>
        <dbReference type="ARBA" id="ARBA00022692"/>
    </source>
</evidence>
<protein>
    <recommendedName>
        <fullName evidence="2">Type II secretion system protein H</fullName>
    </recommendedName>
    <alternativeName>
        <fullName evidence="10">General secretion pathway protein H</fullName>
    </alternativeName>
</protein>
<keyword evidence="5" id="KW-0997">Cell inner membrane</keyword>
<evidence type="ECO:0000256" key="1">
    <source>
        <dbReference type="ARBA" id="ARBA00004377"/>
    </source>
</evidence>
<dbReference type="Pfam" id="PF07963">
    <property type="entry name" value="N_methyl"/>
    <property type="match status" value="1"/>
</dbReference>
<evidence type="ECO:0000256" key="10">
    <source>
        <dbReference type="ARBA" id="ARBA00030775"/>
    </source>
</evidence>
<evidence type="ECO:0000313" key="13">
    <source>
        <dbReference type="EMBL" id="QPS09254.1"/>
    </source>
</evidence>
<dbReference type="AlphaFoldDB" id="A0A7T2S5F8"/>
<dbReference type="SUPFAM" id="SSF54523">
    <property type="entry name" value="Pili subunits"/>
    <property type="match status" value="1"/>
</dbReference>
<dbReference type="GO" id="GO:0015628">
    <property type="term" value="P:protein secretion by the type II secretion system"/>
    <property type="evidence" value="ECO:0007669"/>
    <property type="project" value="InterPro"/>
</dbReference>
<dbReference type="GO" id="GO:0015627">
    <property type="term" value="C:type II protein secretion system complex"/>
    <property type="evidence" value="ECO:0007669"/>
    <property type="project" value="InterPro"/>
</dbReference>
<dbReference type="Gene3D" id="3.55.40.10">
    <property type="entry name" value="minor pseudopilin epsh domain"/>
    <property type="match status" value="1"/>
</dbReference>
<sequence length="196" mass="21240">MLVFTQGWKLLMRRAEQGFTLIEMLVGLGLTVFFMLMTLPSASAYLTDARIRAAAQAYYSDAQLARAEAVRRNAEVRLLLTDDPRAPTASVNGLGWVLQAGPQGVDWSTFEEAEWVGSKDPEDARTTGLHVAANEAVVLFDGQGAASVNQIVKFLGPVADNCYPQGPRCLHVVISRGGQVRLCDPGISQEGDNRTC</sequence>
<keyword evidence="7 11" id="KW-1133">Transmembrane helix</keyword>
<dbReference type="EMBL" id="CP065668">
    <property type="protein sequence ID" value="QPS09254.1"/>
    <property type="molecule type" value="Genomic_DNA"/>
</dbReference>
<name>A0A7T2S5F8_DELAC</name>
<evidence type="ECO:0000256" key="11">
    <source>
        <dbReference type="SAM" id="Phobius"/>
    </source>
</evidence>
<accession>A0A7T2S5F8</accession>
<keyword evidence="6 11" id="KW-0812">Transmembrane</keyword>
<dbReference type="InterPro" id="IPR045584">
    <property type="entry name" value="Pilin-like"/>
</dbReference>
<dbReference type="InterPro" id="IPR022346">
    <property type="entry name" value="T2SS_GspH"/>
</dbReference>
<evidence type="ECO:0000256" key="7">
    <source>
        <dbReference type="ARBA" id="ARBA00022989"/>
    </source>
</evidence>
<feature type="transmembrane region" description="Helical" evidence="11">
    <location>
        <begin position="21"/>
        <end position="46"/>
    </location>
</feature>
<organism evidence="13 14">
    <name type="scientific">Delftia acidovorans</name>
    <name type="common">Pseudomonas acidovorans</name>
    <name type="synonym">Comamonas acidovorans</name>
    <dbReference type="NCBI Taxonomy" id="80866"/>
    <lineage>
        <taxon>Bacteria</taxon>
        <taxon>Pseudomonadati</taxon>
        <taxon>Pseudomonadota</taxon>
        <taxon>Betaproteobacteria</taxon>
        <taxon>Burkholderiales</taxon>
        <taxon>Comamonadaceae</taxon>
        <taxon>Delftia</taxon>
    </lineage>
</organism>
<evidence type="ECO:0000256" key="5">
    <source>
        <dbReference type="ARBA" id="ARBA00022519"/>
    </source>
</evidence>